<dbReference type="InterPro" id="IPR011545">
    <property type="entry name" value="DEAD/DEAH_box_helicase_dom"/>
</dbReference>
<accession>A0A8I3AAP5</accession>
<keyword evidence="9" id="KW-1185">Reference proteome</keyword>
<dbReference type="PROSITE" id="PS51194">
    <property type="entry name" value="HELICASE_CTER"/>
    <property type="match status" value="1"/>
</dbReference>
<dbReference type="AlphaFoldDB" id="A0A8I3AAP5"/>
<organism evidence="8 9">
    <name type="scientific">Boletus reticuloceps</name>
    <dbReference type="NCBI Taxonomy" id="495285"/>
    <lineage>
        <taxon>Eukaryota</taxon>
        <taxon>Fungi</taxon>
        <taxon>Dikarya</taxon>
        <taxon>Basidiomycota</taxon>
        <taxon>Agaricomycotina</taxon>
        <taxon>Agaricomycetes</taxon>
        <taxon>Agaricomycetidae</taxon>
        <taxon>Boletales</taxon>
        <taxon>Boletineae</taxon>
        <taxon>Boletaceae</taxon>
        <taxon>Boletoideae</taxon>
        <taxon>Boletus</taxon>
    </lineage>
</organism>
<keyword evidence="8" id="KW-0378">Hydrolase</keyword>
<dbReference type="Pfam" id="PF00271">
    <property type="entry name" value="Helicase_C"/>
    <property type="match status" value="1"/>
</dbReference>
<comment type="similarity">
    <text evidence="1">Belongs to the helicase family. RecQ subfamily.</text>
</comment>
<dbReference type="PANTHER" id="PTHR13710:SF120">
    <property type="entry name" value="BIFUNCTIONAL 3'-5' EXONUCLEASE_ATP-DEPENDENT HELICASE WRN"/>
    <property type="match status" value="1"/>
</dbReference>
<dbReference type="InterPro" id="IPR001650">
    <property type="entry name" value="Helicase_C-like"/>
</dbReference>
<comment type="catalytic activity">
    <reaction evidence="4">
        <text>Couples ATP hydrolysis with the unwinding of duplex DNA by translocating in the 3'-5' direction.</text>
        <dbReference type="EC" id="5.6.2.4"/>
    </reaction>
</comment>
<dbReference type="GO" id="GO:0003676">
    <property type="term" value="F:nucleic acid binding"/>
    <property type="evidence" value="ECO:0007669"/>
    <property type="project" value="InterPro"/>
</dbReference>
<dbReference type="GO" id="GO:0005694">
    <property type="term" value="C:chromosome"/>
    <property type="evidence" value="ECO:0007669"/>
    <property type="project" value="TreeGrafter"/>
</dbReference>
<evidence type="ECO:0000256" key="2">
    <source>
        <dbReference type="ARBA" id="ARBA00022741"/>
    </source>
</evidence>
<gene>
    <name evidence="8" type="ORF">JVT61DRAFT_3203</name>
</gene>
<keyword evidence="3" id="KW-0067">ATP-binding</keyword>
<keyword evidence="2" id="KW-0547">Nucleotide-binding</keyword>
<dbReference type="GO" id="GO:0000724">
    <property type="term" value="P:double-strand break repair via homologous recombination"/>
    <property type="evidence" value="ECO:0007669"/>
    <property type="project" value="TreeGrafter"/>
</dbReference>
<dbReference type="GO" id="GO:0005524">
    <property type="term" value="F:ATP binding"/>
    <property type="evidence" value="ECO:0007669"/>
    <property type="project" value="UniProtKB-KW"/>
</dbReference>
<proteinExistence type="inferred from homology"/>
<dbReference type="PROSITE" id="PS51192">
    <property type="entry name" value="HELICASE_ATP_BIND_1"/>
    <property type="match status" value="1"/>
</dbReference>
<evidence type="ECO:0000256" key="4">
    <source>
        <dbReference type="ARBA" id="ARBA00034617"/>
    </source>
</evidence>
<feature type="domain" description="Helicase ATP-binding" evidence="6">
    <location>
        <begin position="1"/>
        <end position="104"/>
    </location>
</feature>
<evidence type="ECO:0000259" key="7">
    <source>
        <dbReference type="PROSITE" id="PS51194"/>
    </source>
</evidence>
<dbReference type="InterPro" id="IPR014001">
    <property type="entry name" value="Helicase_ATP-bd"/>
</dbReference>
<dbReference type="GO" id="GO:0005634">
    <property type="term" value="C:nucleus"/>
    <property type="evidence" value="ECO:0007669"/>
    <property type="project" value="TreeGrafter"/>
</dbReference>
<dbReference type="GO" id="GO:0009378">
    <property type="term" value="F:four-way junction helicase activity"/>
    <property type="evidence" value="ECO:0007669"/>
    <property type="project" value="TreeGrafter"/>
</dbReference>
<dbReference type="OrthoDB" id="10261556at2759"/>
<dbReference type="EMBL" id="JAGFBS010000014">
    <property type="protein sequence ID" value="KAG6375635.1"/>
    <property type="molecule type" value="Genomic_DNA"/>
</dbReference>
<dbReference type="EC" id="5.6.2.4" evidence="5"/>
<evidence type="ECO:0000259" key="6">
    <source>
        <dbReference type="PROSITE" id="PS51192"/>
    </source>
</evidence>
<dbReference type="SUPFAM" id="SSF52540">
    <property type="entry name" value="P-loop containing nucleoside triphosphate hydrolases"/>
    <property type="match status" value="1"/>
</dbReference>
<evidence type="ECO:0000313" key="8">
    <source>
        <dbReference type="EMBL" id="KAG6375635.1"/>
    </source>
</evidence>
<comment type="caution">
    <text evidence="8">The sequence shown here is derived from an EMBL/GenBank/DDBJ whole genome shotgun (WGS) entry which is preliminary data.</text>
</comment>
<dbReference type="Gene3D" id="3.40.50.300">
    <property type="entry name" value="P-loop containing nucleotide triphosphate hydrolases"/>
    <property type="match status" value="2"/>
</dbReference>
<evidence type="ECO:0000256" key="3">
    <source>
        <dbReference type="ARBA" id="ARBA00022840"/>
    </source>
</evidence>
<feature type="domain" description="Helicase C-terminal" evidence="7">
    <location>
        <begin position="141"/>
        <end position="281"/>
    </location>
</feature>
<sequence length="281" mass="32221">MCQNFQAIENLSYCVVVISPEQVMKDGGGFEQLLKKPQFTTHINGVVIDKAHCISTWGQFRPKCRELGQLRYIIPDIPFLIASATLSSEVLQDIKRLLHLWKGDKIVTVHHNTDWPHIKLAVKRIQAPLYTYADLSFLVLDGWKAGDSLPPKFLIFFDNITTSIEATQTVRLHLPPEYRHKIKWFNVDMSAAFKGEEVTNFAQGDTWGFFTTESFGMGFDMPDIQFVGQWCATCSLATLWQHFGRAVRDMSLVGTAVLFCEQEYFDQYRKEKEIIKSQKAD</sequence>
<dbReference type="Proteomes" id="UP000683000">
    <property type="component" value="Unassembled WGS sequence"/>
</dbReference>
<dbReference type="PANTHER" id="PTHR13710">
    <property type="entry name" value="DNA HELICASE RECQ FAMILY MEMBER"/>
    <property type="match status" value="1"/>
</dbReference>
<evidence type="ECO:0000256" key="1">
    <source>
        <dbReference type="ARBA" id="ARBA00005446"/>
    </source>
</evidence>
<name>A0A8I3AAP5_9AGAM</name>
<dbReference type="GO" id="GO:0016787">
    <property type="term" value="F:hydrolase activity"/>
    <property type="evidence" value="ECO:0007669"/>
    <property type="project" value="UniProtKB-KW"/>
</dbReference>
<dbReference type="Pfam" id="PF00270">
    <property type="entry name" value="DEAD"/>
    <property type="match status" value="1"/>
</dbReference>
<dbReference type="InterPro" id="IPR027417">
    <property type="entry name" value="P-loop_NTPase"/>
</dbReference>
<protein>
    <recommendedName>
        <fullName evidence="5">DNA 3'-5' helicase</fullName>
        <ecNumber evidence="5">5.6.2.4</ecNumber>
    </recommendedName>
</protein>
<evidence type="ECO:0000313" key="9">
    <source>
        <dbReference type="Proteomes" id="UP000683000"/>
    </source>
</evidence>
<dbReference type="GO" id="GO:0043138">
    <property type="term" value="F:3'-5' DNA helicase activity"/>
    <property type="evidence" value="ECO:0007669"/>
    <property type="project" value="UniProtKB-EC"/>
</dbReference>
<evidence type="ECO:0000256" key="5">
    <source>
        <dbReference type="ARBA" id="ARBA00034808"/>
    </source>
</evidence>
<reference evidence="8" key="1">
    <citation type="submission" date="2021-03" db="EMBL/GenBank/DDBJ databases">
        <title>Evolutionary innovations through gain and loss of genes in the ectomycorrhizal Boletales.</title>
        <authorList>
            <person name="Wu G."/>
            <person name="Miyauchi S."/>
            <person name="Morin E."/>
            <person name="Yang Z.-L."/>
            <person name="Xu J."/>
            <person name="Martin F.M."/>
        </authorList>
    </citation>
    <scope>NUCLEOTIDE SEQUENCE</scope>
    <source>
        <strain evidence="8">BR01</strain>
    </source>
</reference>
<dbReference type="GO" id="GO:0005737">
    <property type="term" value="C:cytoplasm"/>
    <property type="evidence" value="ECO:0007669"/>
    <property type="project" value="TreeGrafter"/>
</dbReference>